<dbReference type="EMBL" id="MJMH01000172">
    <property type="protein sequence ID" value="OLQ91642.1"/>
    <property type="molecule type" value="Genomic_DNA"/>
</dbReference>
<feature type="region of interest" description="Disordered" evidence="1">
    <location>
        <begin position="246"/>
        <end position="278"/>
    </location>
</feature>
<evidence type="ECO:0000259" key="2">
    <source>
        <dbReference type="Pfam" id="PF21703"/>
    </source>
</evidence>
<dbReference type="RefSeq" id="WP_075714978.1">
    <property type="nucleotide sequence ID" value="NZ_AP019656.1"/>
</dbReference>
<organism evidence="3 4">
    <name type="scientific">Vibrio panuliri</name>
    <dbReference type="NCBI Taxonomy" id="1381081"/>
    <lineage>
        <taxon>Bacteria</taxon>
        <taxon>Pseudomonadati</taxon>
        <taxon>Pseudomonadota</taxon>
        <taxon>Gammaproteobacteria</taxon>
        <taxon>Vibrionales</taxon>
        <taxon>Vibrionaceae</taxon>
        <taxon>Vibrio</taxon>
    </lineage>
</organism>
<protein>
    <recommendedName>
        <fullName evidence="2">Capsid Gp10A/Gp10B-like domain-containing protein</fullName>
    </recommendedName>
</protein>
<dbReference type="SUPFAM" id="SSF56563">
    <property type="entry name" value="Major capsid protein gp5"/>
    <property type="match status" value="1"/>
</dbReference>
<gene>
    <name evidence="3" type="ORF">BIY20_09575</name>
</gene>
<comment type="caution">
    <text evidence="3">The sequence shown here is derived from an EMBL/GenBank/DDBJ whole genome shotgun (WGS) entry which is preliminary data.</text>
</comment>
<dbReference type="Pfam" id="PF21703">
    <property type="entry name" value="Gp10A-like"/>
    <property type="match status" value="1"/>
</dbReference>
<evidence type="ECO:0000256" key="1">
    <source>
        <dbReference type="SAM" id="MobiDB-lite"/>
    </source>
</evidence>
<reference evidence="3 4" key="1">
    <citation type="submission" date="2016-09" db="EMBL/GenBank/DDBJ databases">
        <title>Genomic Taxonomy of the Vibrionaceae.</title>
        <authorList>
            <person name="Gonzalez-Castillo A."/>
            <person name="Gomez-Gil B."/>
            <person name="Enciso-Ibarra K."/>
        </authorList>
    </citation>
    <scope>NUCLEOTIDE SEQUENCE [LARGE SCALE GENOMIC DNA]</scope>
    <source>
        <strain evidence="3 4">CAIM 1902</strain>
    </source>
</reference>
<feature type="domain" description="Capsid Gp10A/Gp10B-like" evidence="2">
    <location>
        <begin position="49"/>
        <end position="342"/>
    </location>
</feature>
<proteinExistence type="predicted"/>
<evidence type="ECO:0000313" key="4">
    <source>
        <dbReference type="Proteomes" id="UP000186039"/>
    </source>
</evidence>
<accession>A0ABX3FJH9</accession>
<sequence length="363" mass="40021">MNAISDKDNTNRELFLKLFAGEVLTMFRPKAIAMGLTRVRTIQNGKSASFPIIGRTTTGYHKPGDLIQTEKIKHAERIVTIDDIAVAPVFIAEIDEAMNHYDVRAQYASECSSALAEMVDRNIFRILMKTALSTTKDQFIKNFPEADFGKVHDEEDFVENVKIGTSPKGEDLVNGIYKARTILKKANVNVAEAKCIMRPTEYELLINAAHANGNMAWMHKDYGGTGGVNTGDNVLRIAGIPIYETNNMPEKDETDDVGPPVKPRIDDPTPLPLPESGRTDLYKVDSSKVAAIVFTKDAVCTVKLKDLRVEHIPEPLRLGHNILAKLAVGHNPLRPTCAVALVKEAAVYSVEPETQKATRKKAA</sequence>
<name>A0ABX3FJH9_9VIBR</name>
<dbReference type="InterPro" id="IPR049301">
    <property type="entry name" value="Capsid_Gp10A/Gp10B-like_dom"/>
</dbReference>
<keyword evidence="4" id="KW-1185">Reference proteome</keyword>
<evidence type="ECO:0000313" key="3">
    <source>
        <dbReference type="EMBL" id="OLQ91642.1"/>
    </source>
</evidence>
<dbReference type="Proteomes" id="UP000186039">
    <property type="component" value="Unassembled WGS sequence"/>
</dbReference>